<organism evidence="3 5">
    <name type="scientific">Rotaria sordida</name>
    <dbReference type="NCBI Taxonomy" id="392033"/>
    <lineage>
        <taxon>Eukaryota</taxon>
        <taxon>Metazoa</taxon>
        <taxon>Spiralia</taxon>
        <taxon>Gnathifera</taxon>
        <taxon>Rotifera</taxon>
        <taxon>Eurotatoria</taxon>
        <taxon>Bdelloidea</taxon>
        <taxon>Philodinida</taxon>
        <taxon>Philodinidae</taxon>
        <taxon>Rotaria</taxon>
    </lineage>
</organism>
<evidence type="ECO:0000313" key="5">
    <source>
        <dbReference type="Proteomes" id="UP000663854"/>
    </source>
</evidence>
<dbReference type="SUPFAM" id="SSF56219">
    <property type="entry name" value="DNase I-like"/>
    <property type="match status" value="1"/>
</dbReference>
<dbReference type="AlphaFoldDB" id="A0A815ACP8"/>
<dbReference type="Proteomes" id="UP000663870">
    <property type="component" value="Unassembled WGS sequence"/>
</dbReference>
<feature type="region of interest" description="Disordered" evidence="1">
    <location>
        <begin position="1"/>
        <end position="39"/>
    </location>
</feature>
<evidence type="ECO:0000313" key="6">
    <source>
        <dbReference type="Proteomes" id="UP000663870"/>
    </source>
</evidence>
<keyword evidence="6" id="KW-1185">Reference proteome</keyword>
<accession>A0A815ACP8</accession>
<proteinExistence type="predicted"/>
<dbReference type="PANTHER" id="PTHR47039">
    <property type="entry name" value="INOSITOL POLYPHOSPHATE 5-PHOSPHATASE E"/>
    <property type="match status" value="1"/>
</dbReference>
<dbReference type="Gene3D" id="3.60.10.10">
    <property type="entry name" value="Endonuclease/exonuclease/phosphatase"/>
    <property type="match status" value="1"/>
</dbReference>
<comment type="caution">
    <text evidence="3">The sequence shown here is derived from an EMBL/GenBank/DDBJ whole genome shotgun (WGS) entry which is preliminary data.</text>
</comment>
<evidence type="ECO:0000259" key="2">
    <source>
        <dbReference type="SMART" id="SM00128"/>
    </source>
</evidence>
<dbReference type="GO" id="GO:0016791">
    <property type="term" value="F:phosphatase activity"/>
    <property type="evidence" value="ECO:0007669"/>
    <property type="project" value="InterPro"/>
</dbReference>
<dbReference type="InterPro" id="IPR036691">
    <property type="entry name" value="Endo/exonu/phosph_ase_sf"/>
</dbReference>
<dbReference type="PANTHER" id="PTHR47039:SF1">
    <property type="entry name" value="INOSITOL POLYPHOSPHATE 5-PHOSPHATASE E"/>
    <property type="match status" value="1"/>
</dbReference>
<sequence length="495" mass="57022">MTDEIENNQLGSRGASFSTATVTEESENNSTINAPNDSAPLADLQDVVEPIHNTQHHTHRRISAPVLQAFPHFRLLTTQDARKGYYLVESGQQLPENIANDTSTSFQNGQLLTIMMATWNTCEAEKLYQQNITPTTEQAAQQKERILNDMRDILLPLSLEHVSDLIIMCTQEMSVVQNRYPRNAWEILLQEAIGPWHVLFHSVHFGALSLCIFLRRELMWHCTKPEEDIVRFRIIHPIRTKASLAVTFNIFATSFMIINSHFEAGDDSEGRSNRRLNFQNTLDKLSIPHEFIQRTRIQNRSLPILGNAKDLKHKTKSCDCFLWAGDMNFRLNMTYQEVIDLCRGQNYDKVLLKDEFLVLQQKTNDRYGNFEESKISFPPTYKFDLRSGTNNYVENRIPSYTDRILHRAEQASEFVCTQYKSVDNVKHSDHKPVFAHFCLKLKPGLHKNLSYGKFNYEVYKRGCEQLEQHYSLGINPGNNGNRRSSMAKSSVCVLL</sequence>
<feature type="compositionally biased region" description="Polar residues" evidence="1">
    <location>
        <begin position="7"/>
        <end position="36"/>
    </location>
</feature>
<dbReference type="InterPro" id="IPR000300">
    <property type="entry name" value="IPPc"/>
</dbReference>
<dbReference type="Proteomes" id="UP000663854">
    <property type="component" value="Unassembled WGS sequence"/>
</dbReference>
<dbReference type="EMBL" id="CAJNOH010001839">
    <property type="protein sequence ID" value="CAF1254888.1"/>
    <property type="molecule type" value="Genomic_DNA"/>
</dbReference>
<evidence type="ECO:0000313" key="4">
    <source>
        <dbReference type="EMBL" id="CAF1535535.1"/>
    </source>
</evidence>
<feature type="domain" description="Inositol polyphosphate-related phosphatase" evidence="2">
    <location>
        <begin position="128"/>
        <end position="445"/>
    </location>
</feature>
<dbReference type="InterPro" id="IPR053321">
    <property type="entry name" value="IPP-5-Phosphatase_Type_IV"/>
</dbReference>
<dbReference type="SMART" id="SM00128">
    <property type="entry name" value="IPPc"/>
    <property type="match status" value="1"/>
</dbReference>
<evidence type="ECO:0000313" key="3">
    <source>
        <dbReference type="EMBL" id="CAF1254888.1"/>
    </source>
</evidence>
<reference evidence="3" key="1">
    <citation type="submission" date="2021-02" db="EMBL/GenBank/DDBJ databases">
        <authorList>
            <person name="Nowell W R."/>
        </authorList>
    </citation>
    <scope>NUCLEOTIDE SEQUENCE</scope>
</reference>
<dbReference type="EMBL" id="CAJNOL010002891">
    <property type="protein sequence ID" value="CAF1535535.1"/>
    <property type="molecule type" value="Genomic_DNA"/>
</dbReference>
<dbReference type="GO" id="GO:0046856">
    <property type="term" value="P:phosphatidylinositol dephosphorylation"/>
    <property type="evidence" value="ECO:0007669"/>
    <property type="project" value="InterPro"/>
</dbReference>
<name>A0A815ACP8_9BILA</name>
<protein>
    <recommendedName>
        <fullName evidence="2">Inositol polyphosphate-related phosphatase domain-containing protein</fullName>
    </recommendedName>
</protein>
<evidence type="ECO:0000256" key="1">
    <source>
        <dbReference type="SAM" id="MobiDB-lite"/>
    </source>
</evidence>
<dbReference type="Pfam" id="PF22669">
    <property type="entry name" value="Exo_endo_phos2"/>
    <property type="match status" value="1"/>
</dbReference>
<gene>
    <name evidence="4" type="ORF">JXQ802_LOCUS42559</name>
    <name evidence="3" type="ORF">PYM288_LOCUS27575</name>
</gene>